<reference evidence="5 6" key="1">
    <citation type="submission" date="2014-04" db="EMBL/GenBank/DDBJ databases">
        <authorList>
            <consortium name="DOE Joint Genome Institute"/>
            <person name="Kuo A."/>
            <person name="Tarkka M."/>
            <person name="Buscot F."/>
            <person name="Kohler A."/>
            <person name="Nagy L.G."/>
            <person name="Floudas D."/>
            <person name="Copeland A."/>
            <person name="Barry K.W."/>
            <person name="Cichocki N."/>
            <person name="Veneault-Fourrey C."/>
            <person name="LaButti K."/>
            <person name="Lindquist E.A."/>
            <person name="Lipzen A."/>
            <person name="Lundell T."/>
            <person name="Morin E."/>
            <person name="Murat C."/>
            <person name="Sun H."/>
            <person name="Tunlid A."/>
            <person name="Henrissat B."/>
            <person name="Grigoriev I.V."/>
            <person name="Hibbett D.S."/>
            <person name="Martin F."/>
            <person name="Nordberg H.P."/>
            <person name="Cantor M.N."/>
            <person name="Hua S.X."/>
        </authorList>
    </citation>
    <scope>NUCLEOTIDE SEQUENCE [LARGE SCALE GENOMIC DNA]</scope>
    <source>
        <strain evidence="5 6">F 1598</strain>
    </source>
</reference>
<dbReference type="HOGENOM" id="CLU_1960405_0_0_1"/>
<dbReference type="STRING" id="765440.A0A0C3FDX6"/>
<evidence type="ECO:0000256" key="2">
    <source>
        <dbReference type="ARBA" id="ARBA00023136"/>
    </source>
</evidence>
<accession>A0A0C3FDX6</accession>
<dbReference type="EMBL" id="KN833019">
    <property type="protein sequence ID" value="KIM78104.1"/>
    <property type="molecule type" value="Genomic_DNA"/>
</dbReference>
<keyword evidence="4" id="KW-0961">Cell wall biogenesis/degradation</keyword>
<reference evidence="6" key="2">
    <citation type="submission" date="2015-01" db="EMBL/GenBank/DDBJ databases">
        <title>Evolutionary Origins and Diversification of the Mycorrhizal Mutualists.</title>
        <authorList>
            <consortium name="DOE Joint Genome Institute"/>
            <consortium name="Mycorrhizal Genomics Consortium"/>
            <person name="Kohler A."/>
            <person name="Kuo A."/>
            <person name="Nagy L.G."/>
            <person name="Floudas D."/>
            <person name="Copeland A."/>
            <person name="Barry K.W."/>
            <person name="Cichocki N."/>
            <person name="Veneault-Fourrey C."/>
            <person name="LaButti K."/>
            <person name="Lindquist E.A."/>
            <person name="Lipzen A."/>
            <person name="Lundell T."/>
            <person name="Morin E."/>
            <person name="Murat C."/>
            <person name="Riley R."/>
            <person name="Ohm R."/>
            <person name="Sun H."/>
            <person name="Tunlid A."/>
            <person name="Henrissat B."/>
            <person name="Grigoriev I.V."/>
            <person name="Hibbett D.S."/>
            <person name="Martin F."/>
        </authorList>
    </citation>
    <scope>NUCLEOTIDE SEQUENCE [LARGE SCALE GENOMIC DNA]</scope>
    <source>
        <strain evidence="6">F 1598</strain>
    </source>
</reference>
<dbReference type="InterPro" id="IPR005629">
    <property type="entry name" value="Skn1/Kre6/Sbg1"/>
</dbReference>
<dbReference type="InParanoid" id="A0A0C3FDX6"/>
<evidence type="ECO:0008006" key="7">
    <source>
        <dbReference type="Google" id="ProtNLM"/>
    </source>
</evidence>
<sequence length="128" mass="14696">MIGLKTTEFPAEMFIDYVGVYQRKGQTNIGFRITPLQNHIQNQLDTYNNPNLTKWNNPVDFTTAAVRKTPIYYNLHWHGGNHEHSAIIYGPPQLVPYVIFINGRHPTLTPSIYPRTPSFGTIPFHGRC</sequence>
<organism evidence="5 6">
    <name type="scientific">Piloderma croceum (strain F 1598)</name>
    <dbReference type="NCBI Taxonomy" id="765440"/>
    <lineage>
        <taxon>Eukaryota</taxon>
        <taxon>Fungi</taxon>
        <taxon>Dikarya</taxon>
        <taxon>Basidiomycota</taxon>
        <taxon>Agaricomycotina</taxon>
        <taxon>Agaricomycetes</taxon>
        <taxon>Agaricomycetidae</taxon>
        <taxon>Atheliales</taxon>
        <taxon>Atheliaceae</taxon>
        <taxon>Piloderma</taxon>
    </lineage>
</organism>
<dbReference type="AlphaFoldDB" id="A0A0C3FDX6"/>
<gene>
    <name evidence="5" type="ORF">PILCRDRAFT_603560</name>
</gene>
<proteinExistence type="predicted"/>
<evidence type="ECO:0000313" key="5">
    <source>
        <dbReference type="EMBL" id="KIM78104.1"/>
    </source>
</evidence>
<keyword evidence="3" id="KW-0325">Glycoprotein</keyword>
<evidence type="ECO:0000256" key="1">
    <source>
        <dbReference type="ARBA" id="ARBA00004370"/>
    </source>
</evidence>
<dbReference type="OrthoDB" id="412647at2759"/>
<comment type="subcellular location">
    <subcellularLocation>
        <location evidence="1">Membrane</location>
    </subcellularLocation>
</comment>
<dbReference type="Pfam" id="PF03935">
    <property type="entry name" value="SKN1_KRE6_Sbg1"/>
    <property type="match status" value="1"/>
</dbReference>
<dbReference type="Proteomes" id="UP000054166">
    <property type="component" value="Unassembled WGS sequence"/>
</dbReference>
<protein>
    <recommendedName>
        <fullName evidence="7">Glycoside hydrolase family 16 protein</fullName>
    </recommendedName>
</protein>
<keyword evidence="2" id="KW-0472">Membrane</keyword>
<dbReference type="GO" id="GO:0016020">
    <property type="term" value="C:membrane"/>
    <property type="evidence" value="ECO:0007669"/>
    <property type="project" value="UniProtKB-SubCell"/>
</dbReference>
<evidence type="ECO:0000313" key="6">
    <source>
        <dbReference type="Proteomes" id="UP000054166"/>
    </source>
</evidence>
<keyword evidence="6" id="KW-1185">Reference proteome</keyword>
<evidence type="ECO:0000256" key="4">
    <source>
        <dbReference type="ARBA" id="ARBA00023316"/>
    </source>
</evidence>
<evidence type="ECO:0000256" key="3">
    <source>
        <dbReference type="ARBA" id="ARBA00023180"/>
    </source>
</evidence>
<name>A0A0C3FDX6_PILCF</name>